<dbReference type="EMBL" id="JAEKNQ010000023">
    <property type="protein sequence ID" value="MBJ7602746.1"/>
    <property type="molecule type" value="Genomic_DNA"/>
</dbReference>
<dbReference type="RefSeq" id="WP_338177603.1">
    <property type="nucleotide sequence ID" value="NZ_JAEKNQ010000023.1"/>
</dbReference>
<sequence>MTGERAALSIVTILTLLVPLNCSQPRGSASRPPSPSATPTPRVSAAPAGAADLPLRADAGAAASTGIFLGGDDHVSFGVQNFGRPIGDLVIEMSAGDRWLDHHGVAMGTTKSCEVDVAIPGFRCGPLAYGTRRGIILRATSDDAGTFHYGARFYDGAVDPIHKVHDPNGADLLVTWDETVTPLRQ</sequence>
<dbReference type="AlphaFoldDB" id="A0A934KFZ4"/>
<evidence type="ECO:0000313" key="2">
    <source>
        <dbReference type="EMBL" id="MBJ7602746.1"/>
    </source>
</evidence>
<reference evidence="2 3" key="1">
    <citation type="submission" date="2020-10" db="EMBL/GenBank/DDBJ databases">
        <title>Ca. Dormibacterota MAGs.</title>
        <authorList>
            <person name="Montgomery K."/>
        </authorList>
    </citation>
    <scope>NUCLEOTIDE SEQUENCE [LARGE SCALE GENOMIC DNA]</scope>
    <source>
        <strain evidence="2">SC8811_S16_3</strain>
    </source>
</reference>
<dbReference type="Proteomes" id="UP000620075">
    <property type="component" value="Unassembled WGS sequence"/>
</dbReference>
<evidence type="ECO:0000256" key="1">
    <source>
        <dbReference type="SAM" id="MobiDB-lite"/>
    </source>
</evidence>
<gene>
    <name evidence="2" type="ORF">JF888_06070</name>
</gene>
<feature type="region of interest" description="Disordered" evidence="1">
    <location>
        <begin position="24"/>
        <end position="47"/>
    </location>
</feature>
<name>A0A934KFZ4_9BACT</name>
<accession>A0A934KFZ4</accession>
<comment type="caution">
    <text evidence="2">The sequence shown here is derived from an EMBL/GenBank/DDBJ whole genome shotgun (WGS) entry which is preliminary data.</text>
</comment>
<organism evidence="2 3">
    <name type="scientific">Candidatus Dormiibacter inghamiae</name>
    <dbReference type="NCBI Taxonomy" id="3127013"/>
    <lineage>
        <taxon>Bacteria</taxon>
        <taxon>Bacillati</taxon>
        <taxon>Candidatus Dormiibacterota</taxon>
        <taxon>Candidatus Dormibacteria</taxon>
        <taxon>Candidatus Dormibacterales</taxon>
        <taxon>Candidatus Dormibacteraceae</taxon>
        <taxon>Candidatus Dormiibacter</taxon>
    </lineage>
</organism>
<proteinExistence type="predicted"/>
<evidence type="ECO:0000313" key="3">
    <source>
        <dbReference type="Proteomes" id="UP000620075"/>
    </source>
</evidence>
<protein>
    <submittedName>
        <fullName evidence="2">Uncharacterized protein</fullName>
    </submittedName>
</protein>